<dbReference type="InterPro" id="IPR036388">
    <property type="entry name" value="WH-like_DNA-bd_sf"/>
</dbReference>
<dbReference type="SUPFAM" id="SSF53335">
    <property type="entry name" value="S-adenosyl-L-methionine-dependent methyltransferases"/>
    <property type="match status" value="1"/>
</dbReference>
<evidence type="ECO:0000256" key="2">
    <source>
        <dbReference type="ARBA" id="ARBA00022679"/>
    </source>
</evidence>
<dbReference type="Proteomes" id="UP000292507">
    <property type="component" value="Unassembled WGS sequence"/>
</dbReference>
<dbReference type="OrthoDB" id="9800454at2"/>
<evidence type="ECO:0000256" key="3">
    <source>
        <dbReference type="SAM" id="Phobius"/>
    </source>
</evidence>
<dbReference type="EMBL" id="SHKV01000001">
    <property type="protein sequence ID" value="RZU30411.1"/>
    <property type="molecule type" value="Genomic_DNA"/>
</dbReference>
<evidence type="ECO:0000313" key="6">
    <source>
        <dbReference type="Proteomes" id="UP000292507"/>
    </source>
</evidence>
<dbReference type="SUPFAM" id="SSF46785">
    <property type="entry name" value="Winged helix' DNA-binding domain"/>
    <property type="match status" value="1"/>
</dbReference>
<dbReference type="GO" id="GO:0008168">
    <property type="term" value="F:methyltransferase activity"/>
    <property type="evidence" value="ECO:0007669"/>
    <property type="project" value="UniProtKB-KW"/>
</dbReference>
<comment type="caution">
    <text evidence="5">The sequence shown here is derived from an EMBL/GenBank/DDBJ whole genome shotgun (WGS) entry which is preliminary data.</text>
</comment>
<evidence type="ECO:0000256" key="1">
    <source>
        <dbReference type="ARBA" id="ARBA00022603"/>
    </source>
</evidence>
<evidence type="ECO:0000259" key="4">
    <source>
        <dbReference type="Pfam" id="PF13649"/>
    </source>
</evidence>
<keyword evidence="3" id="KW-0812">Transmembrane</keyword>
<dbReference type="InterPro" id="IPR036390">
    <property type="entry name" value="WH_DNA-bd_sf"/>
</dbReference>
<keyword evidence="3" id="KW-0472">Membrane</keyword>
<reference evidence="5 6" key="1">
    <citation type="submission" date="2019-02" db="EMBL/GenBank/DDBJ databases">
        <title>Sequencing the genomes of 1000 actinobacteria strains.</title>
        <authorList>
            <person name="Klenk H.-P."/>
        </authorList>
    </citation>
    <scope>NUCLEOTIDE SEQUENCE [LARGE SCALE GENOMIC DNA]</scope>
    <source>
        <strain evidence="5 6">DSM 44509</strain>
    </source>
</reference>
<keyword evidence="2 5" id="KW-0808">Transferase</keyword>
<feature type="transmembrane region" description="Helical" evidence="3">
    <location>
        <begin position="258"/>
        <end position="285"/>
    </location>
</feature>
<evidence type="ECO:0000313" key="5">
    <source>
        <dbReference type="EMBL" id="RZU30411.1"/>
    </source>
</evidence>
<dbReference type="Gene3D" id="1.10.10.10">
    <property type="entry name" value="Winged helix-like DNA-binding domain superfamily/Winged helix DNA-binding domain"/>
    <property type="match status" value="1"/>
</dbReference>
<protein>
    <submittedName>
        <fullName evidence="5">Methyltransferase family protein</fullName>
    </submittedName>
</protein>
<dbReference type="InterPro" id="IPR041698">
    <property type="entry name" value="Methyltransf_25"/>
</dbReference>
<keyword evidence="6" id="KW-1185">Reference proteome</keyword>
<name>A0A4Q7Y2W4_9ACTN</name>
<dbReference type="Pfam" id="PF13649">
    <property type="entry name" value="Methyltransf_25"/>
    <property type="match status" value="1"/>
</dbReference>
<feature type="domain" description="Methyltransferase" evidence="4">
    <location>
        <begin position="172"/>
        <end position="271"/>
    </location>
</feature>
<proteinExistence type="predicted"/>
<sequence length="340" mass="35517">MARMFSPRTLVTVLRAGNAAARLRATRDGQAAVRLHVGAAGLGTGVLDAVRDGPATTADLARRLGVAREDLLEAFLRVLSVADLVREEDARWSLAPAGRAVVSDDLVRASYEAFAGFHTGVYRELDGLLAGAPGRRDVVEQGAVIARVSAAFEPFVDDVLREAVAEASPRRVLDAGCGAGLQLATMLAAAPGAEGVGIDLDEAAAALARRTLDDRGLGVRGRVLRADVRDLAVGTAGTFDLALLANVVYYVPAEERPALLAGIAALLAPGGTLLVVTTIATPHLFSRHFDLLLRAQEGDMSLPDVDSLSAALRAAGLLPREPRRIAPGAPLIALEATRLR</sequence>
<dbReference type="PANTHER" id="PTHR43861">
    <property type="entry name" value="TRANS-ACONITATE 2-METHYLTRANSFERASE-RELATED"/>
    <property type="match status" value="1"/>
</dbReference>
<keyword evidence="3" id="KW-1133">Transmembrane helix</keyword>
<gene>
    <name evidence="5" type="ORF">BKA19_0027</name>
</gene>
<dbReference type="GO" id="GO:0032259">
    <property type="term" value="P:methylation"/>
    <property type="evidence" value="ECO:0007669"/>
    <property type="project" value="UniProtKB-KW"/>
</dbReference>
<dbReference type="InterPro" id="IPR029063">
    <property type="entry name" value="SAM-dependent_MTases_sf"/>
</dbReference>
<dbReference type="PANTHER" id="PTHR43861:SF1">
    <property type="entry name" value="TRANS-ACONITATE 2-METHYLTRANSFERASE"/>
    <property type="match status" value="1"/>
</dbReference>
<dbReference type="CDD" id="cd02440">
    <property type="entry name" value="AdoMet_MTases"/>
    <property type="match status" value="1"/>
</dbReference>
<feature type="transmembrane region" description="Helical" evidence="3">
    <location>
        <begin position="231"/>
        <end position="252"/>
    </location>
</feature>
<dbReference type="Gene3D" id="3.40.50.150">
    <property type="entry name" value="Vaccinia Virus protein VP39"/>
    <property type="match status" value="1"/>
</dbReference>
<dbReference type="AlphaFoldDB" id="A0A4Q7Y2W4"/>
<keyword evidence="1 5" id="KW-0489">Methyltransferase</keyword>
<accession>A0A4Q7Y2W4</accession>
<organism evidence="5 6">
    <name type="scientific">Blastococcus saxobsidens</name>
    <dbReference type="NCBI Taxonomy" id="138336"/>
    <lineage>
        <taxon>Bacteria</taxon>
        <taxon>Bacillati</taxon>
        <taxon>Actinomycetota</taxon>
        <taxon>Actinomycetes</taxon>
        <taxon>Geodermatophilales</taxon>
        <taxon>Geodermatophilaceae</taxon>
        <taxon>Blastococcus</taxon>
    </lineage>
</organism>